<comment type="caution">
    <text evidence="4">The sequence shown here is derived from an EMBL/GenBank/DDBJ whole genome shotgun (WGS) entry which is preliminary data.</text>
</comment>
<dbReference type="Proteomes" id="UP000050517">
    <property type="component" value="Unassembled WGS sequence"/>
</dbReference>
<keyword evidence="2" id="KW-0472">Membrane</keyword>
<evidence type="ECO:0000256" key="2">
    <source>
        <dbReference type="SAM" id="Phobius"/>
    </source>
</evidence>
<feature type="transmembrane region" description="Helical" evidence="2">
    <location>
        <begin position="15"/>
        <end position="34"/>
    </location>
</feature>
<dbReference type="RefSeq" id="WP_055122117.1">
    <property type="nucleotide sequence ID" value="NZ_LKST01000002.1"/>
</dbReference>
<dbReference type="OrthoDB" id="9779865at2"/>
<keyword evidence="2" id="KW-0812">Transmembrane</keyword>
<evidence type="ECO:0000313" key="4">
    <source>
        <dbReference type="EMBL" id="KQB84118.1"/>
    </source>
</evidence>
<accession>A0A0Q0UCI3</accession>
<dbReference type="SUPFAM" id="SSF55486">
    <property type="entry name" value="Metalloproteases ('zincins'), catalytic domain"/>
    <property type="match status" value="1"/>
</dbReference>
<evidence type="ECO:0000256" key="1">
    <source>
        <dbReference type="SAM" id="MobiDB-lite"/>
    </source>
</evidence>
<dbReference type="EMBL" id="LKST01000002">
    <property type="protein sequence ID" value="KQB84118.1"/>
    <property type="molecule type" value="Genomic_DNA"/>
</dbReference>
<gene>
    <name evidence="4" type="ORF">Cocul_00915</name>
</gene>
<proteinExistence type="predicted"/>
<dbReference type="AlphaFoldDB" id="A0A0Q0UCI3"/>
<dbReference type="Pfam" id="PF11350">
    <property type="entry name" value="DUF3152"/>
    <property type="match status" value="1"/>
</dbReference>
<feature type="compositionally biased region" description="Polar residues" evidence="1">
    <location>
        <begin position="48"/>
        <end position="57"/>
    </location>
</feature>
<sequence>MASSESTLVRFARDYGWRAYAIPVLTVITVWVLWDMVTAPAGEETPARETSASSSQPAEGKRGPVPSDAGELTTDTDELPAGGAYTERGNGTYRVIGSPGMTAGEGKEKVVRYVIEVEGGVDTAGLGGDDALASMIDATLSNPKGWTQDSAYRFEHVVASDNPTMRIQLTSVGTTHELCGTNLAMETSCFYSEGNRVVVNESRWVRGATPFQGDLGSYRQYLINHEVGHGLGFSEHEPCGGDGELAPVMMQQTLSLNNSQLAGFDPDEVYPDDNATCMYNPWPYPKVAP</sequence>
<dbReference type="InterPro" id="IPR022603">
    <property type="entry name" value="DUF3152"/>
</dbReference>
<evidence type="ECO:0000313" key="5">
    <source>
        <dbReference type="Proteomes" id="UP000050517"/>
    </source>
</evidence>
<dbReference type="STRING" id="1544416.Cocul_00915"/>
<dbReference type="PATRIC" id="fig|1544416.3.peg.919"/>
<feature type="domain" description="DUF3152" evidence="3">
    <location>
        <begin position="79"/>
        <end position="285"/>
    </location>
</feature>
<reference evidence="4 5" key="1">
    <citation type="submission" date="2015-10" db="EMBL/GenBank/DDBJ databases">
        <title>Corynebacteirum lowii and Corynebacterium oculi species nova, derived from human clinical disease and and emended description of Corynebacterium mastiditis.</title>
        <authorList>
            <person name="Bernard K."/>
            <person name="Pacheco A.L."/>
            <person name="Mcdougall C."/>
            <person name="Burtx T."/>
            <person name="Weibe D."/>
            <person name="Tyler S."/>
            <person name="Olson A.B."/>
            <person name="Cnockaert M."/>
            <person name="Eguchi H."/>
            <person name="Kuwahara T."/>
            <person name="Nakayama-Imaohji H."/>
            <person name="Boudewijins M."/>
            <person name="Van Hoecke F."/>
            <person name="Bernier A.-M."/>
            <person name="Vandamme P."/>
        </authorList>
    </citation>
    <scope>NUCLEOTIDE SEQUENCE [LARGE SCALE GENOMIC DNA]</scope>
    <source>
        <strain evidence="4 5">NML 130210</strain>
    </source>
</reference>
<evidence type="ECO:0000259" key="3">
    <source>
        <dbReference type="Pfam" id="PF11350"/>
    </source>
</evidence>
<protein>
    <recommendedName>
        <fullName evidence="3">DUF3152 domain-containing protein</fullName>
    </recommendedName>
</protein>
<keyword evidence="5" id="KW-1185">Reference proteome</keyword>
<keyword evidence="2" id="KW-1133">Transmembrane helix</keyword>
<name>A0A0Q0UCI3_9CORY</name>
<organism evidence="4 5">
    <name type="scientific">Corynebacterium oculi</name>
    <dbReference type="NCBI Taxonomy" id="1544416"/>
    <lineage>
        <taxon>Bacteria</taxon>
        <taxon>Bacillati</taxon>
        <taxon>Actinomycetota</taxon>
        <taxon>Actinomycetes</taxon>
        <taxon>Mycobacteriales</taxon>
        <taxon>Corynebacteriaceae</taxon>
        <taxon>Corynebacterium</taxon>
    </lineage>
</organism>
<feature type="region of interest" description="Disordered" evidence="1">
    <location>
        <begin position="42"/>
        <end position="90"/>
    </location>
</feature>